<dbReference type="OrthoDB" id="3253635at2"/>
<feature type="transmembrane region" description="Helical" evidence="2">
    <location>
        <begin position="162"/>
        <end position="183"/>
    </location>
</feature>
<evidence type="ECO:0000256" key="1">
    <source>
        <dbReference type="SAM" id="MobiDB-lite"/>
    </source>
</evidence>
<protein>
    <submittedName>
        <fullName evidence="3">Thiosulfate dehydrogenase [quinone] large subunit</fullName>
    </submittedName>
</protein>
<feature type="transmembrane region" description="Helical" evidence="2">
    <location>
        <begin position="93"/>
        <end position="115"/>
    </location>
</feature>
<dbReference type="Proteomes" id="UP000294927">
    <property type="component" value="Unassembled WGS sequence"/>
</dbReference>
<sequence>MSIKDHPRQHRNTPVQQTAEAQAPATASTVVGPVAAVLRVVTGLVFVWAFLDKTFGWGYATAAERSWINGGSPTQGFLGNLDHGPFADMFRSWAGAGFVDWLFMLGLAGVGIAVVLGIGMRVAAVSGALMMLFMWLAEWPLARFTDAGQPTMSTNPIIDYHIIYALVLITLALVAAGNTWGFGKAWANLDLVRKNPWLR</sequence>
<evidence type="ECO:0000256" key="2">
    <source>
        <dbReference type="SAM" id="Phobius"/>
    </source>
</evidence>
<keyword evidence="2" id="KW-0472">Membrane</keyword>
<proteinExistence type="predicted"/>
<comment type="caution">
    <text evidence="3">The sequence shown here is derived from an EMBL/GenBank/DDBJ whole genome shotgun (WGS) entry which is preliminary data.</text>
</comment>
<accession>A0A4R7V5S8</accession>
<feature type="transmembrane region" description="Helical" evidence="2">
    <location>
        <begin position="122"/>
        <end position="142"/>
    </location>
</feature>
<keyword evidence="2" id="KW-1133">Transmembrane helix</keyword>
<evidence type="ECO:0000313" key="4">
    <source>
        <dbReference type="Proteomes" id="UP000294927"/>
    </source>
</evidence>
<dbReference type="EMBL" id="SOCP01000014">
    <property type="protein sequence ID" value="TDV44102.1"/>
    <property type="molecule type" value="Genomic_DNA"/>
</dbReference>
<feature type="region of interest" description="Disordered" evidence="1">
    <location>
        <begin position="1"/>
        <end position="22"/>
    </location>
</feature>
<organism evidence="3 4">
    <name type="scientific">Actinophytocola oryzae</name>
    <dbReference type="NCBI Taxonomy" id="502181"/>
    <lineage>
        <taxon>Bacteria</taxon>
        <taxon>Bacillati</taxon>
        <taxon>Actinomycetota</taxon>
        <taxon>Actinomycetes</taxon>
        <taxon>Pseudonocardiales</taxon>
        <taxon>Pseudonocardiaceae</taxon>
    </lineage>
</organism>
<dbReference type="RefSeq" id="WP_133906573.1">
    <property type="nucleotide sequence ID" value="NZ_SOCP01000014.1"/>
</dbReference>
<keyword evidence="4" id="KW-1185">Reference proteome</keyword>
<reference evidence="3 4" key="1">
    <citation type="submission" date="2019-03" db="EMBL/GenBank/DDBJ databases">
        <title>Genomic Encyclopedia of Archaeal and Bacterial Type Strains, Phase II (KMG-II): from individual species to whole genera.</title>
        <authorList>
            <person name="Goeker M."/>
        </authorList>
    </citation>
    <scope>NUCLEOTIDE SEQUENCE [LARGE SCALE GENOMIC DNA]</scope>
    <source>
        <strain evidence="3 4">DSM 45499</strain>
    </source>
</reference>
<name>A0A4R7V5S8_9PSEU</name>
<evidence type="ECO:0000313" key="3">
    <source>
        <dbReference type="EMBL" id="TDV44102.1"/>
    </source>
</evidence>
<feature type="transmembrane region" description="Helical" evidence="2">
    <location>
        <begin position="30"/>
        <end position="51"/>
    </location>
</feature>
<dbReference type="AlphaFoldDB" id="A0A4R7V5S8"/>
<gene>
    <name evidence="3" type="ORF">CLV71_11411</name>
</gene>
<keyword evidence="2" id="KW-0812">Transmembrane</keyword>